<dbReference type="EC" id="2.3.1.48" evidence="1"/>
<evidence type="ECO:0000313" key="13">
    <source>
        <dbReference type="Proteomes" id="UP000179807"/>
    </source>
</evidence>
<keyword evidence="13" id="KW-1185">Reference proteome</keyword>
<dbReference type="RefSeq" id="XP_068355185.1">
    <property type="nucleotide sequence ID" value="XM_068507622.1"/>
</dbReference>
<comment type="similarity">
    <text evidence="6">Belongs to the acetyltransferase family. NAA60 subfamily.</text>
</comment>
<comment type="catalytic activity">
    <reaction evidence="9">
        <text>L-lysyl-[protein] + acetyl-CoA = N(6)-acetyl-L-lysyl-[protein] + CoA + H(+)</text>
        <dbReference type="Rhea" id="RHEA:45948"/>
        <dbReference type="Rhea" id="RHEA-COMP:9752"/>
        <dbReference type="Rhea" id="RHEA-COMP:10731"/>
        <dbReference type="ChEBI" id="CHEBI:15378"/>
        <dbReference type="ChEBI" id="CHEBI:29969"/>
        <dbReference type="ChEBI" id="CHEBI:57287"/>
        <dbReference type="ChEBI" id="CHEBI:57288"/>
        <dbReference type="ChEBI" id="CHEBI:61930"/>
        <dbReference type="EC" id="2.3.1.48"/>
    </reaction>
</comment>
<accession>A0A1J4JSG5</accession>
<dbReference type="PROSITE" id="PS51186">
    <property type="entry name" value="GNAT"/>
    <property type="match status" value="1"/>
</dbReference>
<dbReference type="GO" id="GO:0120518">
    <property type="term" value="F:protein N-terminal-methionine acetyltransferase activity"/>
    <property type="evidence" value="ECO:0007669"/>
    <property type="project" value="UniProtKB-EC"/>
</dbReference>
<protein>
    <recommendedName>
        <fullName evidence="8">N-alpha-acetyltransferase 60</fullName>
        <ecNumber evidence="7">2.3.1.259</ecNumber>
        <ecNumber evidence="1">2.3.1.48</ecNumber>
    </recommendedName>
</protein>
<organism evidence="12 13">
    <name type="scientific">Tritrichomonas foetus</name>
    <dbReference type="NCBI Taxonomy" id="1144522"/>
    <lineage>
        <taxon>Eukaryota</taxon>
        <taxon>Metamonada</taxon>
        <taxon>Parabasalia</taxon>
        <taxon>Tritrichomonadida</taxon>
        <taxon>Tritrichomonadidae</taxon>
        <taxon>Tritrichomonas</taxon>
    </lineage>
</organism>
<dbReference type="GeneID" id="94842326"/>
<dbReference type="EC" id="2.3.1.259" evidence="7"/>
<dbReference type="SUPFAM" id="SSF55729">
    <property type="entry name" value="Acyl-CoA N-acyltransferases (Nat)"/>
    <property type="match status" value="1"/>
</dbReference>
<evidence type="ECO:0000256" key="2">
    <source>
        <dbReference type="ARBA" id="ARBA00022679"/>
    </source>
</evidence>
<gene>
    <name evidence="12" type="ORF">TRFO_30917</name>
</gene>
<dbReference type="EMBL" id="MLAK01000883">
    <property type="protein sequence ID" value="OHT02049.1"/>
    <property type="molecule type" value="Genomic_DNA"/>
</dbReference>
<evidence type="ECO:0000313" key="12">
    <source>
        <dbReference type="EMBL" id="OHT02049.1"/>
    </source>
</evidence>
<evidence type="ECO:0000256" key="4">
    <source>
        <dbReference type="ARBA" id="ARBA00022853"/>
    </source>
</evidence>
<dbReference type="GO" id="GO:0007059">
    <property type="term" value="P:chromosome segregation"/>
    <property type="evidence" value="ECO:0007669"/>
    <property type="project" value="UniProtKB-KW"/>
</dbReference>
<dbReference type="VEuPathDB" id="TrichDB:TRFO_30917"/>
<evidence type="ECO:0000256" key="7">
    <source>
        <dbReference type="ARBA" id="ARBA00026111"/>
    </source>
</evidence>
<dbReference type="Proteomes" id="UP000179807">
    <property type="component" value="Unassembled WGS sequence"/>
</dbReference>
<sequence length="207" mass="24452">MSFSLRLMRKEELNEVAQVYDILFPIKYPIDAISRVLSPRFLSLVLVYSSDDEKNKNENYVKKEKIIGISVSLRQWKSFWSTEKDSHLCHIGVIPEFRRLHLCTDILRITCRILKNHYHCSMMDLHMQKINQAAYYFYTNFGFIPLETLPGYYTLPKDGATAIHMKYDLTQSLSAELKNKIEIHHELAEMFEPTEKIDWLSSFFTFP</sequence>
<evidence type="ECO:0000256" key="8">
    <source>
        <dbReference type="ARBA" id="ARBA00026144"/>
    </source>
</evidence>
<evidence type="ECO:0000256" key="10">
    <source>
        <dbReference type="ARBA" id="ARBA00048848"/>
    </source>
</evidence>
<evidence type="ECO:0000256" key="6">
    <source>
        <dbReference type="ARBA" id="ARBA00025774"/>
    </source>
</evidence>
<keyword evidence="5" id="KW-0012">Acyltransferase</keyword>
<keyword evidence="2" id="KW-0808">Transferase</keyword>
<dbReference type="AlphaFoldDB" id="A0A1J4JSG5"/>
<dbReference type="InterPro" id="IPR016181">
    <property type="entry name" value="Acyl_CoA_acyltransferase"/>
</dbReference>
<keyword evidence="4" id="KW-0156">Chromatin regulator</keyword>
<reference evidence="12" key="1">
    <citation type="submission" date="2016-10" db="EMBL/GenBank/DDBJ databases">
        <authorList>
            <person name="Benchimol M."/>
            <person name="Almeida L.G."/>
            <person name="Vasconcelos A.T."/>
            <person name="Perreira-Neves A."/>
            <person name="Rosa I.A."/>
            <person name="Tasca T."/>
            <person name="Bogo M.R."/>
            <person name="de Souza W."/>
        </authorList>
    </citation>
    <scope>NUCLEOTIDE SEQUENCE [LARGE SCALE GENOMIC DNA]</scope>
    <source>
        <strain evidence="12">K</strain>
    </source>
</reference>
<comment type="caution">
    <text evidence="12">The sequence shown here is derived from an EMBL/GenBank/DDBJ whole genome shotgun (WGS) entry which is preliminary data.</text>
</comment>
<dbReference type="InterPro" id="IPR045141">
    <property type="entry name" value="NAA60-like"/>
</dbReference>
<dbReference type="PANTHER" id="PTHR14744">
    <property type="entry name" value="N-ALPHA-ACETYLTRANSFERASE 60"/>
    <property type="match status" value="1"/>
</dbReference>
<evidence type="ECO:0000256" key="5">
    <source>
        <dbReference type="ARBA" id="ARBA00023315"/>
    </source>
</evidence>
<dbReference type="Pfam" id="PF00583">
    <property type="entry name" value="Acetyltransf_1"/>
    <property type="match status" value="1"/>
</dbReference>
<evidence type="ECO:0000256" key="9">
    <source>
        <dbReference type="ARBA" id="ARBA00048017"/>
    </source>
</evidence>
<dbReference type="InterPro" id="IPR000182">
    <property type="entry name" value="GNAT_dom"/>
</dbReference>
<dbReference type="GO" id="GO:0000139">
    <property type="term" value="C:Golgi membrane"/>
    <property type="evidence" value="ECO:0007669"/>
    <property type="project" value="TreeGrafter"/>
</dbReference>
<comment type="catalytic activity">
    <reaction evidence="10">
        <text>N-terminal L-methionyl-[transmembrane protein] + acetyl-CoA = N-terminal N(alpha)-acetyl-L-methionyl-[transmembrane protein] + CoA + H(+)</text>
        <dbReference type="Rhea" id="RHEA:50604"/>
        <dbReference type="Rhea" id="RHEA-COMP:12745"/>
        <dbReference type="Rhea" id="RHEA-COMP:12746"/>
        <dbReference type="ChEBI" id="CHEBI:15378"/>
        <dbReference type="ChEBI" id="CHEBI:57287"/>
        <dbReference type="ChEBI" id="CHEBI:57288"/>
        <dbReference type="ChEBI" id="CHEBI:64731"/>
        <dbReference type="ChEBI" id="CHEBI:133414"/>
        <dbReference type="EC" id="2.3.1.259"/>
    </reaction>
</comment>
<dbReference type="Gene3D" id="3.40.630.30">
    <property type="match status" value="1"/>
</dbReference>
<evidence type="ECO:0000256" key="3">
    <source>
        <dbReference type="ARBA" id="ARBA00022829"/>
    </source>
</evidence>
<evidence type="ECO:0000259" key="11">
    <source>
        <dbReference type="PROSITE" id="PS51186"/>
    </source>
</evidence>
<keyword evidence="3" id="KW-0159">Chromosome partition</keyword>
<dbReference type="PANTHER" id="PTHR14744:SF15">
    <property type="entry name" value="N-ALPHA-ACETYLTRANSFERASE 60"/>
    <property type="match status" value="1"/>
</dbReference>
<proteinExistence type="inferred from homology"/>
<name>A0A1J4JSG5_9EUKA</name>
<evidence type="ECO:0000256" key="1">
    <source>
        <dbReference type="ARBA" id="ARBA00013184"/>
    </source>
</evidence>
<feature type="domain" description="N-acetyltransferase" evidence="11">
    <location>
        <begin position="3"/>
        <end position="170"/>
    </location>
</feature>
<dbReference type="GO" id="GO:0004402">
    <property type="term" value="F:histone acetyltransferase activity"/>
    <property type="evidence" value="ECO:0007669"/>
    <property type="project" value="TreeGrafter"/>
</dbReference>